<dbReference type="EMBL" id="SWLG01000004">
    <property type="protein sequence ID" value="TLS38136.1"/>
    <property type="molecule type" value="Genomic_DNA"/>
</dbReference>
<dbReference type="InterPro" id="IPR013078">
    <property type="entry name" value="His_Pase_superF_clade-1"/>
</dbReference>
<evidence type="ECO:0000313" key="2">
    <source>
        <dbReference type="Proteomes" id="UP000308230"/>
    </source>
</evidence>
<proteinExistence type="predicted"/>
<reference evidence="1 2" key="1">
    <citation type="submission" date="2019-04" db="EMBL/GenBank/DDBJ databases">
        <title>Bacillus caeni sp. nov., a bacterium isolated from mangrove sediment.</title>
        <authorList>
            <person name="Huang H."/>
            <person name="Mo K."/>
            <person name="Hu Y."/>
        </authorList>
    </citation>
    <scope>NUCLEOTIDE SEQUENCE [LARGE SCALE GENOMIC DNA]</scope>
    <source>
        <strain evidence="1 2">HB172195</strain>
    </source>
</reference>
<dbReference type="AlphaFoldDB" id="A0A5R9F715"/>
<dbReference type="PANTHER" id="PTHR48100">
    <property type="entry name" value="BROAD-SPECIFICITY PHOSPHATASE YOR283W-RELATED"/>
    <property type="match status" value="1"/>
</dbReference>
<protein>
    <submittedName>
        <fullName evidence="1">Histidine phosphatase family protein</fullName>
    </submittedName>
</protein>
<name>A0A5R9F715_9BACL</name>
<gene>
    <name evidence="1" type="ORF">FCL54_06240</name>
</gene>
<evidence type="ECO:0000313" key="1">
    <source>
        <dbReference type="EMBL" id="TLS38136.1"/>
    </source>
</evidence>
<dbReference type="CDD" id="cd07067">
    <property type="entry name" value="HP_PGM_like"/>
    <property type="match status" value="1"/>
</dbReference>
<organism evidence="1 2">
    <name type="scientific">Exobacillus caeni</name>
    <dbReference type="NCBI Taxonomy" id="2574798"/>
    <lineage>
        <taxon>Bacteria</taxon>
        <taxon>Bacillati</taxon>
        <taxon>Bacillota</taxon>
        <taxon>Bacilli</taxon>
        <taxon>Bacillales</taxon>
        <taxon>Guptibacillaceae</taxon>
        <taxon>Exobacillus</taxon>
    </lineage>
</organism>
<keyword evidence="2" id="KW-1185">Reference proteome</keyword>
<accession>A0A5R9F715</accession>
<dbReference type="Gene3D" id="3.40.50.1240">
    <property type="entry name" value="Phosphoglycerate mutase-like"/>
    <property type="match status" value="1"/>
</dbReference>
<dbReference type="InterPro" id="IPR029033">
    <property type="entry name" value="His_PPase_superfam"/>
</dbReference>
<sequence length="181" mass="20917">MKKLYIVRHCEAEGQEQEAPLTPTGRKQAEALADFLEPLNIDRIVSSPFLRALQSIEPLAIRIDEQMYLDDRLAERKLCDREIDDWLEKLKASFEDMDICLEGGESSNEAMDRVVEALEESIRTKDEHIVFVLHGNIMALLLKHFDPSFGFKEWKQLSNPDVFEVQLENGNASVSRIWNKR</sequence>
<dbReference type="SUPFAM" id="SSF53254">
    <property type="entry name" value="Phosphoglycerate mutase-like"/>
    <property type="match status" value="1"/>
</dbReference>
<dbReference type="InterPro" id="IPR050275">
    <property type="entry name" value="PGM_Phosphatase"/>
</dbReference>
<dbReference type="SMART" id="SM00855">
    <property type="entry name" value="PGAM"/>
    <property type="match status" value="1"/>
</dbReference>
<dbReference type="OrthoDB" id="512570at2"/>
<comment type="caution">
    <text evidence="1">The sequence shown here is derived from an EMBL/GenBank/DDBJ whole genome shotgun (WGS) entry which is preliminary data.</text>
</comment>
<dbReference type="GO" id="GO:0016791">
    <property type="term" value="F:phosphatase activity"/>
    <property type="evidence" value="ECO:0007669"/>
    <property type="project" value="TreeGrafter"/>
</dbReference>
<dbReference type="RefSeq" id="WP_138124308.1">
    <property type="nucleotide sequence ID" value="NZ_SWLG01000004.1"/>
</dbReference>
<dbReference type="GO" id="GO:0005737">
    <property type="term" value="C:cytoplasm"/>
    <property type="evidence" value="ECO:0007669"/>
    <property type="project" value="TreeGrafter"/>
</dbReference>
<dbReference type="Pfam" id="PF00300">
    <property type="entry name" value="His_Phos_1"/>
    <property type="match status" value="1"/>
</dbReference>
<dbReference type="PANTHER" id="PTHR48100:SF1">
    <property type="entry name" value="HISTIDINE PHOSPHATASE FAMILY PROTEIN-RELATED"/>
    <property type="match status" value="1"/>
</dbReference>
<dbReference type="Proteomes" id="UP000308230">
    <property type="component" value="Unassembled WGS sequence"/>
</dbReference>